<evidence type="ECO:0000259" key="3">
    <source>
        <dbReference type="Pfam" id="PF13458"/>
    </source>
</evidence>
<dbReference type="PANTHER" id="PTHR30483">
    <property type="entry name" value="LEUCINE-SPECIFIC-BINDING PROTEIN"/>
    <property type="match status" value="1"/>
</dbReference>
<dbReference type="EMBL" id="CP001359">
    <property type="protein sequence ID" value="ACL67798.1"/>
    <property type="molecule type" value="Genomic_DNA"/>
</dbReference>
<dbReference type="Pfam" id="PF13458">
    <property type="entry name" value="Peripla_BP_6"/>
    <property type="match status" value="2"/>
</dbReference>
<dbReference type="InterPro" id="IPR051010">
    <property type="entry name" value="BCAA_transport"/>
</dbReference>
<keyword evidence="4" id="KW-0675">Receptor</keyword>
<keyword evidence="2" id="KW-0732">Signal</keyword>
<dbReference type="PANTHER" id="PTHR30483:SF6">
    <property type="entry name" value="PERIPLASMIC BINDING PROTEIN OF ABC TRANSPORTER FOR NATURAL AMINO ACIDS"/>
    <property type="match status" value="1"/>
</dbReference>
<dbReference type="InterPro" id="IPR028081">
    <property type="entry name" value="Leu-bd"/>
</dbReference>
<organism evidence="4 5">
    <name type="scientific">Anaeromyxobacter dehalogenans (strain ATCC BAA-258 / DSM 21875 / 2CP-1)</name>
    <dbReference type="NCBI Taxonomy" id="455488"/>
    <lineage>
        <taxon>Bacteria</taxon>
        <taxon>Pseudomonadati</taxon>
        <taxon>Myxococcota</taxon>
        <taxon>Myxococcia</taxon>
        <taxon>Myxococcales</taxon>
        <taxon>Cystobacterineae</taxon>
        <taxon>Anaeromyxobacteraceae</taxon>
        <taxon>Anaeromyxobacter</taxon>
    </lineage>
</organism>
<evidence type="ECO:0000256" key="1">
    <source>
        <dbReference type="ARBA" id="ARBA00010062"/>
    </source>
</evidence>
<dbReference type="AlphaFoldDB" id="B8JCS8"/>
<dbReference type="InterPro" id="IPR011990">
    <property type="entry name" value="TPR-like_helical_dom_sf"/>
</dbReference>
<dbReference type="KEGG" id="acp:A2cp1_4481"/>
<gene>
    <name evidence="4" type="ordered locus">A2cp1_4481</name>
</gene>
<dbReference type="RefSeq" id="WP_015935477.1">
    <property type="nucleotide sequence ID" value="NC_011891.1"/>
</dbReference>
<accession>B8JCS8</accession>
<comment type="similarity">
    <text evidence="1">Belongs to the leucine-binding protein family.</text>
</comment>
<evidence type="ECO:0000256" key="2">
    <source>
        <dbReference type="ARBA" id="ARBA00022729"/>
    </source>
</evidence>
<dbReference type="SUPFAM" id="SSF53822">
    <property type="entry name" value="Periplasmic binding protein-like I"/>
    <property type="match status" value="1"/>
</dbReference>
<evidence type="ECO:0000313" key="5">
    <source>
        <dbReference type="Proteomes" id="UP000007089"/>
    </source>
</evidence>
<proteinExistence type="inferred from homology"/>
<sequence>MRVLGRRFLLLLVLSLAGCPKRVVVNGQEMPVAQADEVARVELARVRQEVAALPPEPGADRLLAFAQRFRGVPSAADALHQAGDLLLAAGKADRAAQAYGTLVSEYPLHSRATEAKYGLALADVQRGHAADGLRTLASIYPQLEPSRRPEAAARAAAAAEAAGAWPDAVRWLGELAELTQGEERRAVLARGADAVDRLALPDVERLRRELPREAPLQEPLAMKAARIHLHLRDYPRAQEAAREVFLRWPAGPYAKDARAIVDRIARLTFVRPNVIGVAVPLSGDYQPWGVAIVRAVQLAAEGGGVRVAVRDTRGEPDGAAQALEALALEEGAIAVVGGVTNAEAERAAATAEELQLPFISLSKQEGLTDAGPHVFQNMLTASAQAKALADFAMGRRGMRRFAVMYPSITYGTELANAFWDEVEGRGGEIRGAETYAPDRTTFTPLVKDMVGKLHLEERSDWQEQQRDIAKAEKDPFRRKKALEKARDRLAPVVDFDAIFIPDFARSVKLIAPALAVEDVVTQTCLPDDVERIRRTTGRADLRPVQLLGANGWSSDPSLFDTAPGGAGRYVRCAIFVDGFYAGSSRPATKAFVEAFERRHAGQVPTILEASAFDAAGMARAQLGKAQTRDQMRDALAAVKGYVGATGDITMGPRRTPEKPLFFLTVDRDGLRELTPEELAGPGPGQP</sequence>
<feature type="domain" description="Leucine-binding protein" evidence="3">
    <location>
        <begin position="275"/>
        <end position="449"/>
    </location>
</feature>
<dbReference type="Gene3D" id="1.25.40.10">
    <property type="entry name" value="Tetratricopeptide repeat domain"/>
    <property type="match status" value="1"/>
</dbReference>
<dbReference type="InterPro" id="IPR028082">
    <property type="entry name" value="Peripla_BP_I"/>
</dbReference>
<dbReference type="Gene3D" id="3.40.50.2300">
    <property type="match status" value="4"/>
</dbReference>
<protein>
    <submittedName>
        <fullName evidence="4">Extracellular ligand-binding receptor</fullName>
    </submittedName>
</protein>
<dbReference type="Proteomes" id="UP000007089">
    <property type="component" value="Chromosome"/>
</dbReference>
<name>B8JCS8_ANAD2</name>
<dbReference type="PROSITE" id="PS51257">
    <property type="entry name" value="PROKAR_LIPOPROTEIN"/>
    <property type="match status" value="1"/>
</dbReference>
<keyword evidence="5" id="KW-1185">Reference proteome</keyword>
<dbReference type="HOGENOM" id="CLU_024917_0_0_7"/>
<reference evidence="4" key="1">
    <citation type="submission" date="2009-01" db="EMBL/GenBank/DDBJ databases">
        <title>Complete sequence of Anaeromyxobacter dehalogenans 2CP-1.</title>
        <authorList>
            <consortium name="US DOE Joint Genome Institute"/>
            <person name="Lucas S."/>
            <person name="Copeland A."/>
            <person name="Lapidus A."/>
            <person name="Glavina del Rio T."/>
            <person name="Dalin E."/>
            <person name="Tice H."/>
            <person name="Bruce D."/>
            <person name="Goodwin L."/>
            <person name="Pitluck S."/>
            <person name="Saunders E."/>
            <person name="Brettin T."/>
            <person name="Detter J.C."/>
            <person name="Han C."/>
            <person name="Larimer F."/>
            <person name="Land M."/>
            <person name="Hauser L."/>
            <person name="Kyrpides N."/>
            <person name="Ovchinnikova G."/>
            <person name="Beliaev A.S."/>
            <person name="Richardson P."/>
        </authorList>
    </citation>
    <scope>NUCLEOTIDE SEQUENCE</scope>
    <source>
        <strain evidence="4">2CP-1</strain>
    </source>
</reference>
<feature type="domain" description="Leucine-binding protein" evidence="3">
    <location>
        <begin position="518"/>
        <end position="669"/>
    </location>
</feature>
<dbReference type="SUPFAM" id="SSF48452">
    <property type="entry name" value="TPR-like"/>
    <property type="match status" value="1"/>
</dbReference>
<evidence type="ECO:0000313" key="4">
    <source>
        <dbReference type="EMBL" id="ACL67798.1"/>
    </source>
</evidence>